<proteinExistence type="predicted"/>
<dbReference type="Pfam" id="PF00990">
    <property type="entry name" value="GGDEF"/>
    <property type="match status" value="1"/>
</dbReference>
<organism evidence="8 9">
    <name type="scientific">Enterobacter kobei</name>
    <dbReference type="NCBI Taxonomy" id="208224"/>
    <lineage>
        <taxon>Bacteria</taxon>
        <taxon>Pseudomonadati</taxon>
        <taxon>Pseudomonadota</taxon>
        <taxon>Gammaproteobacteria</taxon>
        <taxon>Enterobacterales</taxon>
        <taxon>Enterobacteriaceae</taxon>
        <taxon>Enterobacter</taxon>
        <taxon>Enterobacter cloacae complex</taxon>
    </lineage>
</organism>
<dbReference type="GO" id="GO:0043709">
    <property type="term" value="P:cell adhesion involved in single-species biofilm formation"/>
    <property type="evidence" value="ECO:0007669"/>
    <property type="project" value="TreeGrafter"/>
</dbReference>
<evidence type="ECO:0000256" key="4">
    <source>
        <dbReference type="ARBA" id="ARBA00023134"/>
    </source>
</evidence>
<dbReference type="CDD" id="cd01949">
    <property type="entry name" value="GGDEF"/>
    <property type="match status" value="1"/>
</dbReference>
<dbReference type="InterPro" id="IPR050469">
    <property type="entry name" value="Diguanylate_Cyclase"/>
</dbReference>
<evidence type="ECO:0000256" key="2">
    <source>
        <dbReference type="ARBA" id="ARBA00004665"/>
    </source>
</evidence>
<keyword evidence="6" id="KW-1133">Transmembrane helix</keyword>
<evidence type="ECO:0000256" key="3">
    <source>
        <dbReference type="ARBA" id="ARBA00012528"/>
    </source>
</evidence>
<comment type="cofactor">
    <cofactor evidence="1">
        <name>Mg(2+)</name>
        <dbReference type="ChEBI" id="CHEBI:18420"/>
    </cofactor>
</comment>
<feature type="transmembrane region" description="Helical" evidence="6">
    <location>
        <begin position="40"/>
        <end position="61"/>
    </location>
</feature>
<evidence type="ECO:0000313" key="9">
    <source>
        <dbReference type="Proteomes" id="UP000682928"/>
    </source>
</evidence>
<protein>
    <recommendedName>
        <fullName evidence="3">diguanylate cyclase</fullName>
        <ecNumber evidence="3">2.7.7.65</ecNumber>
    </recommendedName>
</protein>
<keyword evidence="6" id="KW-0812">Transmembrane</keyword>
<dbReference type="Gene3D" id="3.30.70.270">
    <property type="match status" value="1"/>
</dbReference>
<dbReference type="GO" id="GO:1902201">
    <property type="term" value="P:negative regulation of bacterial-type flagellum-dependent cell motility"/>
    <property type="evidence" value="ECO:0007669"/>
    <property type="project" value="TreeGrafter"/>
</dbReference>
<dbReference type="GO" id="GO:0052621">
    <property type="term" value="F:diguanylate cyclase activity"/>
    <property type="evidence" value="ECO:0007669"/>
    <property type="project" value="UniProtKB-EC"/>
</dbReference>
<comment type="catalytic activity">
    <reaction evidence="5">
        <text>2 GTP = 3',3'-c-di-GMP + 2 diphosphate</text>
        <dbReference type="Rhea" id="RHEA:24898"/>
        <dbReference type="ChEBI" id="CHEBI:33019"/>
        <dbReference type="ChEBI" id="CHEBI:37565"/>
        <dbReference type="ChEBI" id="CHEBI:58805"/>
        <dbReference type="EC" id="2.7.7.65"/>
    </reaction>
</comment>
<keyword evidence="4" id="KW-0342">GTP-binding</keyword>
<dbReference type="InterPro" id="IPR029787">
    <property type="entry name" value="Nucleotide_cyclase"/>
</dbReference>
<dbReference type="GO" id="GO:0005525">
    <property type="term" value="F:GTP binding"/>
    <property type="evidence" value="ECO:0007669"/>
    <property type="project" value="UniProtKB-KW"/>
</dbReference>
<dbReference type="GO" id="GO:0005886">
    <property type="term" value="C:plasma membrane"/>
    <property type="evidence" value="ECO:0007669"/>
    <property type="project" value="TreeGrafter"/>
</dbReference>
<comment type="pathway">
    <text evidence="2">Purine metabolism; 3',5'-cyclic di-GMP biosynthesis.</text>
</comment>
<name>A0AA86IN91_9ENTR</name>
<dbReference type="EMBL" id="AP024590">
    <property type="protein sequence ID" value="BCU54635.1"/>
    <property type="molecule type" value="Genomic_DNA"/>
</dbReference>
<feature type="domain" description="GGDEF" evidence="7">
    <location>
        <begin position="232"/>
        <end position="365"/>
    </location>
</feature>
<feature type="transmembrane region" description="Helical" evidence="6">
    <location>
        <begin position="76"/>
        <end position="96"/>
    </location>
</feature>
<dbReference type="InterPro" id="IPR000160">
    <property type="entry name" value="GGDEF_dom"/>
</dbReference>
<accession>A0AA86IN91</accession>
<dbReference type="NCBIfam" id="TIGR00254">
    <property type="entry name" value="GGDEF"/>
    <property type="match status" value="1"/>
</dbReference>
<keyword evidence="4" id="KW-0547">Nucleotide-binding</keyword>
<evidence type="ECO:0000256" key="5">
    <source>
        <dbReference type="ARBA" id="ARBA00034247"/>
    </source>
</evidence>
<dbReference type="SMART" id="SM00267">
    <property type="entry name" value="GGDEF"/>
    <property type="match status" value="1"/>
</dbReference>
<keyword evidence="6" id="KW-0472">Membrane</keyword>
<evidence type="ECO:0000256" key="6">
    <source>
        <dbReference type="SAM" id="Phobius"/>
    </source>
</evidence>
<dbReference type="FunFam" id="3.30.70.270:FF:000001">
    <property type="entry name" value="Diguanylate cyclase domain protein"/>
    <property type="match status" value="1"/>
</dbReference>
<feature type="transmembrane region" description="Helical" evidence="6">
    <location>
        <begin position="141"/>
        <end position="163"/>
    </location>
</feature>
<dbReference type="InterPro" id="IPR043128">
    <property type="entry name" value="Rev_trsase/Diguanyl_cyclase"/>
</dbReference>
<evidence type="ECO:0000259" key="7">
    <source>
        <dbReference type="PROSITE" id="PS50887"/>
    </source>
</evidence>
<sequence>MAFLAGALFYIESTTIIYDATSSHISGFVRTIVKNSNPAIFILARQLCITSIIFVALLVYICDVKGHDTWLKHDSIILMLSVAWIILIYIAACYLFKYAAMPSPVHAAALKNLDYARYVCGGLNLVLFALIVYYNDFNSNIWNSVAALTLTEMLCMLILYVYGHDKVFAWNMIRGVKVTCRLVITIFIIYDALATLKKVCHMKMYDALTKAYNRSYFLEEIEALLTRKNKKDGFCILLMDLDKFKAINDTFGHQKGDTVLQEFAQVIHNCIGSKDIFARLGGDEFAVILPSASENEAQYVADNICKNVANISQLPSVNLPNAITTSIGIYHSNGSENVKEIIGFADLALYEAKREGRNRSIVFDESYYSLTT</sequence>
<dbReference type="PANTHER" id="PTHR45138:SF9">
    <property type="entry name" value="DIGUANYLATE CYCLASE DGCM-RELATED"/>
    <property type="match status" value="1"/>
</dbReference>
<dbReference type="EC" id="2.7.7.65" evidence="3"/>
<reference evidence="8" key="1">
    <citation type="submission" date="2021-04" db="EMBL/GenBank/DDBJ databases">
        <title>Difference and commonality of drug resistance evolution in various bacteria. and drug sensitivity profiles.</title>
        <authorList>
            <person name="Maeda T."/>
            <person name="Shibai A."/>
            <person name="Kawada K."/>
            <person name="Kotani H."/>
            <person name="Tarusawa Y."/>
            <person name="Tanabe K."/>
            <person name="Furusawa C."/>
        </authorList>
    </citation>
    <scope>NUCLEOTIDE SEQUENCE</scope>
    <source>
        <strain evidence="8">JCM 8580</strain>
    </source>
</reference>
<evidence type="ECO:0000313" key="8">
    <source>
        <dbReference type="EMBL" id="BCU54635.1"/>
    </source>
</evidence>
<dbReference type="SUPFAM" id="SSF55073">
    <property type="entry name" value="Nucleotide cyclase"/>
    <property type="match status" value="1"/>
</dbReference>
<dbReference type="AlphaFoldDB" id="A0AA86IN91"/>
<gene>
    <name evidence="8" type="ORF">ENKO_12290</name>
</gene>
<dbReference type="Proteomes" id="UP000682928">
    <property type="component" value="Chromosome"/>
</dbReference>
<evidence type="ECO:0000256" key="1">
    <source>
        <dbReference type="ARBA" id="ARBA00001946"/>
    </source>
</evidence>
<dbReference type="PANTHER" id="PTHR45138">
    <property type="entry name" value="REGULATORY COMPONENTS OF SENSORY TRANSDUCTION SYSTEM"/>
    <property type="match status" value="1"/>
</dbReference>
<feature type="transmembrane region" description="Helical" evidence="6">
    <location>
        <begin position="116"/>
        <end position="135"/>
    </location>
</feature>
<dbReference type="PROSITE" id="PS50887">
    <property type="entry name" value="GGDEF"/>
    <property type="match status" value="1"/>
</dbReference>
<feature type="transmembrane region" description="Helical" evidence="6">
    <location>
        <begin position="175"/>
        <end position="193"/>
    </location>
</feature>